<name>A0A9W6SYZ7_CANBO</name>
<proteinExistence type="predicted"/>
<evidence type="ECO:0000313" key="1">
    <source>
        <dbReference type="EMBL" id="GME69057.1"/>
    </source>
</evidence>
<keyword evidence="2" id="KW-1185">Reference proteome</keyword>
<accession>A0A9W6SYZ7</accession>
<gene>
    <name evidence="1" type="ORF">Cboi02_000204800</name>
</gene>
<protein>
    <submittedName>
        <fullName evidence="1">Unnamed protein product</fullName>
    </submittedName>
</protein>
<comment type="caution">
    <text evidence="1">The sequence shown here is derived from an EMBL/GenBank/DDBJ whole genome shotgun (WGS) entry which is preliminary data.</text>
</comment>
<sequence length="476" mass="56775">MLSIRKRVHSSLRNRSITESQIGKLYNRVYLKQDIRLSSSQARTDNNKGKKDEKLFSIRGISYDRNLIFNTKEYQRQFIDLNSNSNEFSITLDQNLNELINEFNLKIDNKKQLLNNILKKLIENYKDNYNHNCYFILQTQTINNLFTVFNNDKLMQYELLNYLINFKIKFTNDYFNKNEINSVLKDLSFGNSNDMIQFLNGGSKLINSNNTNGGGEEDYSIYKINKDEIKDLKILKIYEDQFNFRMLSYTINYCIKKNLLLRADQLLKIYEKRLNDKDLLITFNKDLQWDDFIKLSMKYKLQFKIDETNDENSQADENETNDNNNLKFNDFDLIINDLNKYNDKTLFLKSSIPLIDYFSKMHDLSSFLKLTDRIIELNKTRNNERLILFINHYFLKFLIKQKNENVNFKIILSYFLKLFPNSIELILNLGLFGENYKISNKLNDKEEKLNLFKENFLNNLDDPSIRDELILKDSLP</sequence>
<evidence type="ECO:0000313" key="2">
    <source>
        <dbReference type="Proteomes" id="UP001165120"/>
    </source>
</evidence>
<dbReference type="Proteomes" id="UP001165120">
    <property type="component" value="Unassembled WGS sequence"/>
</dbReference>
<dbReference type="AlphaFoldDB" id="A0A9W6SYZ7"/>
<dbReference type="EMBL" id="BSXN01000563">
    <property type="protein sequence ID" value="GME69057.1"/>
    <property type="molecule type" value="Genomic_DNA"/>
</dbReference>
<organism evidence="1 2">
    <name type="scientific">Candida boidinii</name>
    <name type="common">Yeast</name>
    <dbReference type="NCBI Taxonomy" id="5477"/>
    <lineage>
        <taxon>Eukaryota</taxon>
        <taxon>Fungi</taxon>
        <taxon>Dikarya</taxon>
        <taxon>Ascomycota</taxon>
        <taxon>Saccharomycotina</taxon>
        <taxon>Pichiomycetes</taxon>
        <taxon>Pichiales</taxon>
        <taxon>Pichiaceae</taxon>
        <taxon>Ogataea</taxon>
        <taxon>Ogataea/Candida clade</taxon>
    </lineage>
</organism>
<reference evidence="1" key="1">
    <citation type="submission" date="2023-04" db="EMBL/GenBank/DDBJ databases">
        <title>Candida boidinii NBRC 10035.</title>
        <authorList>
            <person name="Ichikawa N."/>
            <person name="Sato H."/>
            <person name="Tonouchi N."/>
        </authorList>
    </citation>
    <scope>NUCLEOTIDE SEQUENCE</scope>
    <source>
        <strain evidence="1">NBRC 10035</strain>
    </source>
</reference>